<keyword evidence="3" id="KW-1185">Reference proteome</keyword>
<evidence type="ECO:0000256" key="1">
    <source>
        <dbReference type="SAM" id="SignalP"/>
    </source>
</evidence>
<dbReference type="RefSeq" id="WP_162657427.1">
    <property type="nucleotide sequence ID" value="NZ_LR593887.1"/>
</dbReference>
<feature type="signal peptide" evidence="1">
    <location>
        <begin position="1"/>
        <end position="34"/>
    </location>
</feature>
<gene>
    <name evidence="2" type="ORF">GMBLW1_17280</name>
</gene>
<dbReference type="InterPro" id="IPR011447">
    <property type="entry name" value="DUF1552"/>
</dbReference>
<dbReference type="InterPro" id="IPR006311">
    <property type="entry name" value="TAT_signal"/>
</dbReference>
<evidence type="ECO:0000313" key="3">
    <source>
        <dbReference type="Proteomes" id="UP000464378"/>
    </source>
</evidence>
<dbReference type="KEGG" id="tim:GMBLW1_17280"/>
<dbReference type="AlphaFoldDB" id="A0A6C2YMU3"/>
<protein>
    <recommendedName>
        <fullName evidence="4">DUF1552 domain-containing protein</fullName>
    </recommendedName>
</protein>
<sequence>MNPELTRRAMLKQLSLTSGATLLSPILANIAAHAAGDAVAATPKRMVFIMQSNGMNPEHLLPSGLTRPKHGIPQNQATEEVALAGRKLHPALAPFVPFQNRLTLLQGLSGRIALGDHSCNHGALGAYPGNKGPLGKTVDVAVSEQLPGVFPHLALGYSGSSEVMSYAYSASAPGKAVPIVCSPDHAFKGVFGSVVDESSRQEFDLRSNLLDFMADDVKQARTVLVGDERQKLDRYLEAFESLRDRQAQLVAKADELRKHAPKLGDKQTASKASLILEAQFETATAALIAGLTRVVTLTSGGGNQRFGQFPEFNIPDLHGVGHGSAYGRNSSEDCFVELRVFHTKLIARMVEKLSSIPEGNGTMMDNTLIVYFSDSGEAHHPRLFEWPVVLIGNFGGKLSKTGRHLQLPTYQSSKHRTMANLFCTLLHWAGKPTDQFGVRDPGLRDIDQTGPIPELMA</sequence>
<dbReference type="Proteomes" id="UP000464378">
    <property type="component" value="Chromosome"/>
</dbReference>
<dbReference type="PROSITE" id="PS51318">
    <property type="entry name" value="TAT"/>
    <property type="match status" value="1"/>
</dbReference>
<dbReference type="EMBL" id="LR593887">
    <property type="protein sequence ID" value="VTS00783.1"/>
    <property type="molecule type" value="Genomic_DNA"/>
</dbReference>
<proteinExistence type="predicted"/>
<reference evidence="2" key="1">
    <citation type="submission" date="2019-04" db="EMBL/GenBank/DDBJ databases">
        <authorList>
            <consortium name="Science for Life Laboratories"/>
        </authorList>
    </citation>
    <scope>NUCLEOTIDE SEQUENCE</scope>
    <source>
        <strain evidence="2">MBLW1</strain>
    </source>
</reference>
<name>A0A6C2YMU3_9BACT</name>
<feature type="chain" id="PRO_5036172777" description="DUF1552 domain-containing protein" evidence="1">
    <location>
        <begin position="35"/>
        <end position="457"/>
    </location>
</feature>
<dbReference type="InParanoid" id="A0A6C2YMU3"/>
<keyword evidence="1" id="KW-0732">Signal</keyword>
<accession>A0A6C2YMU3</accession>
<organism evidence="2">
    <name type="scientific">Tuwongella immobilis</name>
    <dbReference type="NCBI Taxonomy" id="692036"/>
    <lineage>
        <taxon>Bacteria</taxon>
        <taxon>Pseudomonadati</taxon>
        <taxon>Planctomycetota</taxon>
        <taxon>Planctomycetia</taxon>
        <taxon>Gemmatales</taxon>
        <taxon>Gemmataceae</taxon>
        <taxon>Tuwongella</taxon>
    </lineage>
</organism>
<evidence type="ECO:0000313" key="2">
    <source>
        <dbReference type="EMBL" id="VIP02232.1"/>
    </source>
</evidence>
<dbReference type="EMBL" id="LR586016">
    <property type="protein sequence ID" value="VIP02232.1"/>
    <property type="molecule type" value="Genomic_DNA"/>
</dbReference>
<evidence type="ECO:0008006" key="4">
    <source>
        <dbReference type="Google" id="ProtNLM"/>
    </source>
</evidence>
<dbReference type="Pfam" id="PF07586">
    <property type="entry name" value="HXXSHH"/>
    <property type="match status" value="1"/>
</dbReference>